<organism evidence="1 2">
    <name type="scientific">Heterorhabditis bacteriophora</name>
    <name type="common">Entomopathogenic nematode worm</name>
    <dbReference type="NCBI Taxonomy" id="37862"/>
    <lineage>
        <taxon>Eukaryota</taxon>
        <taxon>Metazoa</taxon>
        <taxon>Ecdysozoa</taxon>
        <taxon>Nematoda</taxon>
        <taxon>Chromadorea</taxon>
        <taxon>Rhabditida</taxon>
        <taxon>Rhabditina</taxon>
        <taxon>Rhabditomorpha</taxon>
        <taxon>Strongyloidea</taxon>
        <taxon>Heterorhabditidae</taxon>
        <taxon>Heterorhabditis</taxon>
    </lineage>
</organism>
<sequence>MDRVSYVCWPIKLLCFYALRLSFCTRHKVSLNVCEGISLPVSERLSSPSLFKHNQLLWMEIVAEISTGRVWQEIRRVRERLSAAERNRSCASTPTTYDLHHKAIIASCECY</sequence>
<accession>A0A1I7XMM1</accession>
<evidence type="ECO:0000313" key="2">
    <source>
        <dbReference type="WBParaSite" id="Hba_19028"/>
    </source>
</evidence>
<reference evidence="2" key="1">
    <citation type="submission" date="2016-11" db="UniProtKB">
        <authorList>
            <consortium name="WormBaseParasite"/>
        </authorList>
    </citation>
    <scope>IDENTIFICATION</scope>
</reference>
<dbReference type="Proteomes" id="UP000095283">
    <property type="component" value="Unplaced"/>
</dbReference>
<name>A0A1I7XMM1_HETBA</name>
<dbReference type="AlphaFoldDB" id="A0A1I7XMM1"/>
<dbReference type="WBParaSite" id="Hba_19028">
    <property type="protein sequence ID" value="Hba_19028"/>
    <property type="gene ID" value="Hba_19028"/>
</dbReference>
<protein>
    <submittedName>
        <fullName evidence="2">Secreted protein</fullName>
    </submittedName>
</protein>
<keyword evidence="1" id="KW-1185">Reference proteome</keyword>
<proteinExistence type="predicted"/>
<evidence type="ECO:0000313" key="1">
    <source>
        <dbReference type="Proteomes" id="UP000095283"/>
    </source>
</evidence>